<sequence length="439" mass="49534">MYLPTNLRMYLPIRSPKVCRSWSNNIRERQADVAGVYCVANRSQNSLYRLLDGKGRMAKFSKNLEYWRGDRRDPNGSLLPVRLLSYWFGIPSKKFILAHLERRCWQLQAEDVPYTNNSIEKHLTNNKLSKKSNGESSGGVKRYRNLQGIQEAQKIPNRPSTKSADTSTNQRRPHHHQSASLNSPPQAQATSQSSWCSDRMWSSIAAILYSNLYCLFSTALFRANPVTAISIAFKPLLASHQCRISIIRHSPRTWSSASAEHPAYEPEVRPAAVHGNIVPARIVISPQFCRLTPGQPFSERSDPVLARIREAKSLLGGQASPIIDHLQQGRSETISPLRLPELGHPRSVQDNFDRSTRQFSPPIFPKTCLGRPAHVFGPSSFYFLIKVRVAKQGFILLNSPPSHIKTLNEIFCSLTSPPNFVSCQQTSILNQQLIQRTIT</sequence>
<evidence type="ECO:0000256" key="1">
    <source>
        <dbReference type="SAM" id="MobiDB-lite"/>
    </source>
</evidence>
<dbReference type="EMBL" id="CADCXU010004160">
    <property type="protein sequence ID" value="CAA9995940.1"/>
    <property type="molecule type" value="Genomic_DNA"/>
</dbReference>
<evidence type="ECO:0000313" key="2">
    <source>
        <dbReference type="EMBL" id="CAA9995940.1"/>
    </source>
</evidence>
<keyword evidence="3" id="KW-1185">Reference proteome</keyword>
<proteinExistence type="predicted"/>
<dbReference type="Proteomes" id="UP000479000">
    <property type="component" value="Unassembled WGS sequence"/>
</dbReference>
<name>A0A6H5G2A1_9HEMI</name>
<reference evidence="2 3" key="1">
    <citation type="submission" date="2020-02" db="EMBL/GenBank/DDBJ databases">
        <authorList>
            <person name="Ferguson B K."/>
        </authorList>
    </citation>
    <scope>NUCLEOTIDE SEQUENCE [LARGE SCALE GENOMIC DNA]</scope>
</reference>
<protein>
    <submittedName>
        <fullName evidence="2">Uncharacterized protein</fullName>
    </submittedName>
</protein>
<evidence type="ECO:0000313" key="3">
    <source>
        <dbReference type="Proteomes" id="UP000479000"/>
    </source>
</evidence>
<dbReference type="AlphaFoldDB" id="A0A6H5G2A1"/>
<feature type="region of interest" description="Disordered" evidence="1">
    <location>
        <begin position="149"/>
        <end position="190"/>
    </location>
</feature>
<feature type="compositionally biased region" description="Polar residues" evidence="1">
    <location>
        <begin position="158"/>
        <end position="170"/>
    </location>
</feature>
<organism evidence="2 3">
    <name type="scientific">Nesidiocoris tenuis</name>
    <dbReference type="NCBI Taxonomy" id="355587"/>
    <lineage>
        <taxon>Eukaryota</taxon>
        <taxon>Metazoa</taxon>
        <taxon>Ecdysozoa</taxon>
        <taxon>Arthropoda</taxon>
        <taxon>Hexapoda</taxon>
        <taxon>Insecta</taxon>
        <taxon>Pterygota</taxon>
        <taxon>Neoptera</taxon>
        <taxon>Paraneoptera</taxon>
        <taxon>Hemiptera</taxon>
        <taxon>Heteroptera</taxon>
        <taxon>Panheteroptera</taxon>
        <taxon>Cimicomorpha</taxon>
        <taxon>Miridae</taxon>
        <taxon>Dicyphina</taxon>
        <taxon>Nesidiocoris</taxon>
    </lineage>
</organism>
<accession>A0A6H5G2A1</accession>
<gene>
    <name evidence="2" type="ORF">NTEN_LOCUS2629</name>
</gene>